<dbReference type="OrthoDB" id="9808480at2"/>
<comment type="caution">
    <text evidence="4">The sequence shown here is derived from an EMBL/GenBank/DDBJ whole genome shotgun (WGS) entry which is preliminary data.</text>
</comment>
<accession>A0A2N9X7N1</accession>
<dbReference type="RefSeq" id="WP_100141207.1">
    <property type="nucleotide sequence ID" value="NZ_CP160327.2"/>
</dbReference>
<dbReference type="InterPro" id="IPR009061">
    <property type="entry name" value="DNA-bd_dom_put_sf"/>
</dbReference>
<keyword evidence="2" id="KW-0175">Coiled coil</keyword>
<gene>
    <name evidence="4" type="ORF">BHC54_04540</name>
</gene>
<dbReference type="Proteomes" id="UP000230202">
    <property type="component" value="Unassembled WGS sequence"/>
</dbReference>
<dbReference type="EMBL" id="MEIL01000024">
    <property type="protein sequence ID" value="PIT39749.1"/>
    <property type="molecule type" value="Genomic_DNA"/>
</dbReference>
<protein>
    <submittedName>
        <fullName evidence="4">MerR family transcriptional regulator</fullName>
    </submittedName>
</protein>
<dbReference type="CDD" id="cd01109">
    <property type="entry name" value="HTH_YyaN"/>
    <property type="match status" value="1"/>
</dbReference>
<evidence type="ECO:0000256" key="2">
    <source>
        <dbReference type="SAM" id="Coils"/>
    </source>
</evidence>
<name>A0A2N9X7N1_9NEIS</name>
<sequence length="118" mass="14310">MQYSIGQFSKLCGLSIDTLRFYEKQGLIFSTRDQNNRRVYTEKDINWVKFILRLKKTDMSIKKMQEYARLRYQGNKTIPQRLVLLFEQLDSLHQEQDKLNENIKFIEHKIKSYLELTK</sequence>
<evidence type="ECO:0000313" key="4">
    <source>
        <dbReference type="EMBL" id="PIT39749.1"/>
    </source>
</evidence>
<feature type="coiled-coil region" evidence="2">
    <location>
        <begin position="82"/>
        <end position="116"/>
    </location>
</feature>
<dbReference type="InterPro" id="IPR000551">
    <property type="entry name" value="MerR-type_HTH_dom"/>
</dbReference>
<dbReference type="PANTHER" id="PTHR30204:SF82">
    <property type="entry name" value="TRANSCRIPTIONAL REGULATOR, MERR FAMILY"/>
    <property type="match status" value="1"/>
</dbReference>
<evidence type="ECO:0000313" key="5">
    <source>
        <dbReference type="Proteomes" id="UP000230202"/>
    </source>
</evidence>
<reference evidence="4" key="1">
    <citation type="journal article" date="2017" name="MBio">
        <title>Type VI secretion-mediated competition in the bee gut microbiome.</title>
        <authorList>
            <person name="Steele M.I."/>
            <person name="Kwong W.K."/>
            <person name="Powell J.E."/>
            <person name="Whiteley M."/>
            <person name="Moran N.A."/>
        </authorList>
    </citation>
    <scope>NUCLEOTIDE SEQUENCE [LARGE SCALE GENOMIC DNA]</scope>
    <source>
        <strain evidence="4">WkB273</strain>
    </source>
</reference>
<dbReference type="SUPFAM" id="SSF46955">
    <property type="entry name" value="Putative DNA-binding domain"/>
    <property type="match status" value="1"/>
</dbReference>
<keyword evidence="5" id="KW-1185">Reference proteome</keyword>
<dbReference type="Gene3D" id="1.10.1660.10">
    <property type="match status" value="1"/>
</dbReference>
<keyword evidence="1" id="KW-0238">DNA-binding</keyword>
<dbReference type="GO" id="GO:0003700">
    <property type="term" value="F:DNA-binding transcription factor activity"/>
    <property type="evidence" value="ECO:0007669"/>
    <property type="project" value="InterPro"/>
</dbReference>
<proteinExistence type="predicted"/>
<feature type="domain" description="HTH merR-type" evidence="3">
    <location>
        <begin position="1"/>
        <end position="70"/>
    </location>
</feature>
<organism evidence="4 5">
    <name type="scientific">Snodgrassella alvi</name>
    <dbReference type="NCBI Taxonomy" id="1196083"/>
    <lineage>
        <taxon>Bacteria</taxon>
        <taxon>Pseudomonadati</taxon>
        <taxon>Pseudomonadota</taxon>
        <taxon>Betaproteobacteria</taxon>
        <taxon>Neisseriales</taxon>
        <taxon>Neisseriaceae</taxon>
        <taxon>Snodgrassella</taxon>
    </lineage>
</organism>
<dbReference type="InterPro" id="IPR047057">
    <property type="entry name" value="MerR_fam"/>
</dbReference>
<dbReference type="AlphaFoldDB" id="A0A2N9X7N1"/>
<dbReference type="PROSITE" id="PS00552">
    <property type="entry name" value="HTH_MERR_1"/>
    <property type="match status" value="1"/>
</dbReference>
<dbReference type="PROSITE" id="PS50937">
    <property type="entry name" value="HTH_MERR_2"/>
    <property type="match status" value="1"/>
</dbReference>
<dbReference type="PRINTS" id="PR00040">
    <property type="entry name" value="HTHMERR"/>
</dbReference>
<evidence type="ECO:0000259" key="3">
    <source>
        <dbReference type="PROSITE" id="PS50937"/>
    </source>
</evidence>
<dbReference type="Pfam" id="PF13411">
    <property type="entry name" value="MerR_1"/>
    <property type="match status" value="1"/>
</dbReference>
<dbReference type="SMART" id="SM00422">
    <property type="entry name" value="HTH_MERR"/>
    <property type="match status" value="1"/>
</dbReference>
<dbReference type="PANTHER" id="PTHR30204">
    <property type="entry name" value="REDOX-CYCLING DRUG-SENSING TRANSCRIPTIONAL ACTIVATOR SOXR"/>
    <property type="match status" value="1"/>
</dbReference>
<evidence type="ECO:0000256" key="1">
    <source>
        <dbReference type="ARBA" id="ARBA00023125"/>
    </source>
</evidence>
<dbReference type="GO" id="GO:0003677">
    <property type="term" value="F:DNA binding"/>
    <property type="evidence" value="ECO:0007669"/>
    <property type="project" value="UniProtKB-KW"/>
</dbReference>